<keyword evidence="3" id="KW-1185">Reference proteome</keyword>
<keyword evidence="1" id="KW-0472">Membrane</keyword>
<dbReference type="EMBL" id="BQKE01000002">
    <property type="protein sequence ID" value="GJM62969.1"/>
    <property type="molecule type" value="Genomic_DNA"/>
</dbReference>
<sequence>MKLLFRITLIMGIGFWGVLFSIHFATFFLLNGIGDIFNYQNPEIISMEVSTNSSYTKINYSFYSDSTIINEEYKMVNEYFYTNNLDTIIVKQNLEFPDVSYIEGLPLKQRQAKIGMIISCIFIVFFLILGYANGIKNLYKKYKNI</sequence>
<evidence type="ECO:0000313" key="3">
    <source>
        <dbReference type="Proteomes" id="UP001310022"/>
    </source>
</evidence>
<evidence type="ECO:0000313" key="2">
    <source>
        <dbReference type="EMBL" id="GJM62969.1"/>
    </source>
</evidence>
<accession>A0AAN4VZJ1</accession>
<evidence type="ECO:0000256" key="1">
    <source>
        <dbReference type="SAM" id="Phobius"/>
    </source>
</evidence>
<feature type="transmembrane region" description="Helical" evidence="1">
    <location>
        <begin position="7"/>
        <end position="30"/>
    </location>
</feature>
<dbReference type="AlphaFoldDB" id="A0AAN4VZJ1"/>
<proteinExistence type="predicted"/>
<name>A0AAN4VZJ1_9BACT</name>
<keyword evidence="1" id="KW-0812">Transmembrane</keyword>
<keyword evidence="1" id="KW-1133">Transmembrane helix</keyword>
<reference evidence="2 3" key="1">
    <citation type="submission" date="2021-12" db="EMBL/GenBank/DDBJ databases">
        <title>Genome sequencing of bacteria with rrn-lacking chromosome and rrn-plasmid.</title>
        <authorList>
            <person name="Anda M."/>
            <person name="Iwasaki W."/>
        </authorList>
    </citation>
    <scope>NUCLEOTIDE SEQUENCE [LARGE SCALE GENOMIC DNA]</scope>
    <source>
        <strain evidence="2 3">NBRC 15940</strain>
    </source>
</reference>
<feature type="transmembrane region" description="Helical" evidence="1">
    <location>
        <begin position="114"/>
        <end position="135"/>
    </location>
</feature>
<organism evidence="2 3">
    <name type="scientific">Persicobacter diffluens</name>
    <dbReference type="NCBI Taxonomy" id="981"/>
    <lineage>
        <taxon>Bacteria</taxon>
        <taxon>Pseudomonadati</taxon>
        <taxon>Bacteroidota</taxon>
        <taxon>Cytophagia</taxon>
        <taxon>Cytophagales</taxon>
        <taxon>Persicobacteraceae</taxon>
        <taxon>Persicobacter</taxon>
    </lineage>
</organism>
<dbReference type="RefSeq" id="WP_338238190.1">
    <property type="nucleotide sequence ID" value="NZ_BQKE01000002.1"/>
</dbReference>
<comment type="caution">
    <text evidence="2">The sequence shown here is derived from an EMBL/GenBank/DDBJ whole genome shotgun (WGS) entry which is preliminary data.</text>
</comment>
<protein>
    <submittedName>
        <fullName evidence="2">Uncharacterized protein</fullName>
    </submittedName>
</protein>
<gene>
    <name evidence="2" type="ORF">PEDI_35210</name>
</gene>
<dbReference type="Proteomes" id="UP001310022">
    <property type="component" value="Unassembled WGS sequence"/>
</dbReference>